<evidence type="ECO:0000256" key="1">
    <source>
        <dbReference type="SAM" id="SignalP"/>
    </source>
</evidence>
<dbReference type="Proteomes" id="UP000237608">
    <property type="component" value="Unassembled WGS sequence"/>
</dbReference>
<dbReference type="EMBL" id="MSCL01000001">
    <property type="protein sequence ID" value="PQJ76000.1"/>
    <property type="molecule type" value="Genomic_DNA"/>
</dbReference>
<proteinExistence type="predicted"/>
<name>A0A2S7WEG0_9FLAO</name>
<organism evidence="2 3">
    <name type="scientific">Polaribacter gangjinensis</name>
    <dbReference type="NCBI Taxonomy" id="574710"/>
    <lineage>
        <taxon>Bacteria</taxon>
        <taxon>Pseudomonadati</taxon>
        <taxon>Bacteroidota</taxon>
        <taxon>Flavobacteriia</taxon>
        <taxon>Flavobacteriales</taxon>
        <taxon>Flavobacteriaceae</taxon>
    </lineage>
</organism>
<sequence length="226" mass="25128">MKKSTLLTFAIIASLVFSSCSSNEEGIMPSNSNAKLLKNFTLKRDASGAYSMDFDVTENTKVDKVSNSTSSNKQFYLYSSENNLSTKIAEQLVIDNSQLKVGFVDTNNEINNKSITVYDDNITLAKGNENSKLKSYSITKNDDGLYDVIFEVKNNVAVNFVHNDKEDAFEIHLNNGKGGETNYSRTLEKKEGKPLSIVFVNYVGNTGAKTDDYLTPIRKPVIIIEE</sequence>
<keyword evidence="3" id="KW-1185">Reference proteome</keyword>
<dbReference type="RefSeq" id="WP_105047146.1">
    <property type="nucleotide sequence ID" value="NZ_CP150662.1"/>
</dbReference>
<comment type="caution">
    <text evidence="2">The sequence shown here is derived from an EMBL/GenBank/DDBJ whole genome shotgun (WGS) entry which is preliminary data.</text>
</comment>
<dbReference type="OrthoDB" id="1200936at2"/>
<evidence type="ECO:0008006" key="4">
    <source>
        <dbReference type="Google" id="ProtNLM"/>
    </source>
</evidence>
<feature type="signal peptide" evidence="1">
    <location>
        <begin position="1"/>
        <end position="22"/>
    </location>
</feature>
<evidence type="ECO:0000313" key="2">
    <source>
        <dbReference type="EMBL" id="PQJ76000.1"/>
    </source>
</evidence>
<gene>
    <name evidence="2" type="ORF">BTO13_12535</name>
</gene>
<keyword evidence="1" id="KW-0732">Signal</keyword>
<dbReference type="PROSITE" id="PS51257">
    <property type="entry name" value="PROKAR_LIPOPROTEIN"/>
    <property type="match status" value="1"/>
</dbReference>
<evidence type="ECO:0000313" key="3">
    <source>
        <dbReference type="Proteomes" id="UP000237608"/>
    </source>
</evidence>
<accession>A0A2S7WEG0</accession>
<feature type="chain" id="PRO_5015530999" description="DUF4397 domain-containing protein" evidence="1">
    <location>
        <begin position="23"/>
        <end position="226"/>
    </location>
</feature>
<dbReference type="AlphaFoldDB" id="A0A2S7WEG0"/>
<protein>
    <recommendedName>
        <fullName evidence="4">DUF4397 domain-containing protein</fullName>
    </recommendedName>
</protein>
<reference evidence="2 3" key="1">
    <citation type="submission" date="2016-12" db="EMBL/GenBank/DDBJ databases">
        <title>Trade-off between light-utilization and light-protection in marine flavobacteria.</title>
        <authorList>
            <person name="Kumagai Y."/>
            <person name="Yoshizawa S."/>
            <person name="Kogure K."/>
            <person name="Iwasaki W."/>
        </authorList>
    </citation>
    <scope>NUCLEOTIDE SEQUENCE [LARGE SCALE GENOMIC DNA]</scope>
    <source>
        <strain evidence="2 3">KCTC 22729</strain>
    </source>
</reference>